<feature type="region of interest" description="Disordered" evidence="1">
    <location>
        <begin position="1"/>
        <end position="23"/>
    </location>
</feature>
<dbReference type="GO" id="GO:0016197">
    <property type="term" value="P:endosomal transport"/>
    <property type="evidence" value="ECO:0007669"/>
    <property type="project" value="TreeGrafter"/>
</dbReference>
<evidence type="ECO:0000313" key="3">
    <source>
        <dbReference type="Proteomes" id="UP001141806"/>
    </source>
</evidence>
<proteinExistence type="predicted"/>
<feature type="compositionally biased region" description="Polar residues" evidence="1">
    <location>
        <begin position="1"/>
        <end position="14"/>
    </location>
</feature>
<dbReference type="InterPro" id="IPR027307">
    <property type="entry name" value="WASH7"/>
</dbReference>
<dbReference type="PANTHER" id="PTHR31409:SF0">
    <property type="entry name" value="WASH COMPLEX SUBUNIT 4"/>
    <property type="match status" value="1"/>
</dbReference>
<dbReference type="GO" id="GO:0007032">
    <property type="term" value="P:endosome organization"/>
    <property type="evidence" value="ECO:0007669"/>
    <property type="project" value="TreeGrafter"/>
</dbReference>
<evidence type="ECO:0000256" key="1">
    <source>
        <dbReference type="SAM" id="MobiDB-lite"/>
    </source>
</evidence>
<dbReference type="GO" id="GO:0005768">
    <property type="term" value="C:endosome"/>
    <property type="evidence" value="ECO:0007669"/>
    <property type="project" value="TreeGrafter"/>
</dbReference>
<organism evidence="2 3">
    <name type="scientific">Protea cynaroides</name>
    <dbReference type="NCBI Taxonomy" id="273540"/>
    <lineage>
        <taxon>Eukaryota</taxon>
        <taxon>Viridiplantae</taxon>
        <taxon>Streptophyta</taxon>
        <taxon>Embryophyta</taxon>
        <taxon>Tracheophyta</taxon>
        <taxon>Spermatophyta</taxon>
        <taxon>Magnoliopsida</taxon>
        <taxon>Proteales</taxon>
        <taxon>Proteaceae</taxon>
        <taxon>Protea</taxon>
    </lineage>
</organism>
<dbReference type="AlphaFoldDB" id="A0A9Q0GMF4"/>
<dbReference type="GO" id="GO:0071203">
    <property type="term" value="C:WASH complex"/>
    <property type="evidence" value="ECO:0007669"/>
    <property type="project" value="InterPro"/>
</dbReference>
<dbReference type="PANTHER" id="PTHR31409">
    <property type="entry name" value="WASH COMPLEX SUBUNIT 4"/>
    <property type="match status" value="1"/>
</dbReference>
<gene>
    <name evidence="2" type="ORF">NE237_026932</name>
</gene>
<dbReference type="Proteomes" id="UP001141806">
    <property type="component" value="Unassembled WGS sequence"/>
</dbReference>
<comment type="caution">
    <text evidence="2">The sequence shown here is derived from an EMBL/GenBank/DDBJ whole genome shotgun (WGS) entry which is preliminary data.</text>
</comment>
<reference evidence="2" key="1">
    <citation type="journal article" date="2023" name="Plant J.">
        <title>The genome of the king protea, Protea cynaroides.</title>
        <authorList>
            <person name="Chang J."/>
            <person name="Duong T.A."/>
            <person name="Schoeman C."/>
            <person name="Ma X."/>
            <person name="Roodt D."/>
            <person name="Barker N."/>
            <person name="Li Z."/>
            <person name="Van de Peer Y."/>
            <person name="Mizrachi E."/>
        </authorList>
    </citation>
    <scope>NUCLEOTIDE SEQUENCE</scope>
    <source>
        <tissue evidence="2">Young leaves</tissue>
    </source>
</reference>
<accession>A0A9Q0GMF4</accession>
<keyword evidence="3" id="KW-1185">Reference proteome</keyword>
<sequence length="235" mass="27120">MSTFSIISSPGLTESDNKSHTQRSLKSSTTRFLQVNPLDDFDIAFVDLDCLDQVIIHLEKLLDVGFFRRLLLEELAWGDTVHKGFSALKIKNSWSFSSLSLLQVLVFSNRYIEGIFFDRRTILHYVALFLFVTYVLDEMQEKRLGKVIGEMLKVVPVIYSEGGFRLMLLDLLRNQFPPSLSLWPILKDAARDSDAVKKNYLVHLDEMHSRDWQTMKDALAYWIASFQSTLHPVIL</sequence>
<protein>
    <submittedName>
        <fullName evidence="2">Uncharacterized protein</fullName>
    </submittedName>
</protein>
<name>A0A9Q0GMF4_9MAGN</name>
<dbReference type="OrthoDB" id="10261210at2759"/>
<dbReference type="EMBL" id="JAMYWD010000012">
    <property type="protein sequence ID" value="KAJ4950100.1"/>
    <property type="molecule type" value="Genomic_DNA"/>
</dbReference>
<evidence type="ECO:0000313" key="2">
    <source>
        <dbReference type="EMBL" id="KAJ4950100.1"/>
    </source>
</evidence>